<sequence length="349" mass="40958">MFMVQKRLRNGQRYGFVRFKFVVDAEELLKRLRKIKVGDEYLRVFIAYDRRSTCNRNLDRREMNGSRGNTLHKAMRRCRDIWRKGMVLGGPKKIGRIEFRVWRKKVKEEGIQKVEVKFLGGLEVMVVFDSTETAGNILSNDDHDIRRWLHKLRKWRKYYKPSGIFTWVNIIGVLVSCWSETFFKKIATLHESIVGTKNCNLNGNPKLISGRVQIHTCVKGLINEALSIKFRGMIFEVNVVEDIRDICEVEIEEASIVNYDNQSKIGSDQKKDEDDMVISEDADSDRSCDDSNREEEDNDDEEEDDNRKEEGDRRSRLVEVADRNNGVDEGSVSPYYYYVFIMYWAQARF</sequence>
<feature type="compositionally biased region" description="Acidic residues" evidence="1">
    <location>
        <begin position="292"/>
        <end position="304"/>
    </location>
</feature>
<evidence type="ECO:0000313" key="2">
    <source>
        <dbReference type="EMBL" id="GJT07816.1"/>
    </source>
</evidence>
<feature type="region of interest" description="Disordered" evidence="1">
    <location>
        <begin position="264"/>
        <end position="329"/>
    </location>
</feature>
<dbReference type="EMBL" id="BQNB010012782">
    <property type="protein sequence ID" value="GJT07816.1"/>
    <property type="molecule type" value="Genomic_DNA"/>
</dbReference>
<evidence type="ECO:0000256" key="1">
    <source>
        <dbReference type="SAM" id="MobiDB-lite"/>
    </source>
</evidence>
<gene>
    <name evidence="2" type="ORF">Tco_0842278</name>
</gene>
<accession>A0ABQ5B2Z5</accession>
<feature type="compositionally biased region" description="Basic and acidic residues" evidence="1">
    <location>
        <begin position="305"/>
        <end position="326"/>
    </location>
</feature>
<reference evidence="2" key="1">
    <citation type="journal article" date="2022" name="Int. J. Mol. Sci.">
        <title>Draft Genome of Tanacetum Coccineum: Genomic Comparison of Closely Related Tanacetum-Family Plants.</title>
        <authorList>
            <person name="Yamashiro T."/>
            <person name="Shiraishi A."/>
            <person name="Nakayama K."/>
            <person name="Satake H."/>
        </authorList>
    </citation>
    <scope>NUCLEOTIDE SEQUENCE</scope>
</reference>
<name>A0ABQ5B2Z5_9ASTR</name>
<protein>
    <submittedName>
        <fullName evidence="2">Transposon TX1</fullName>
    </submittedName>
</protein>
<reference evidence="2" key="2">
    <citation type="submission" date="2022-01" db="EMBL/GenBank/DDBJ databases">
        <authorList>
            <person name="Yamashiro T."/>
            <person name="Shiraishi A."/>
            <person name="Satake H."/>
            <person name="Nakayama K."/>
        </authorList>
    </citation>
    <scope>NUCLEOTIDE SEQUENCE</scope>
</reference>
<evidence type="ECO:0000313" key="3">
    <source>
        <dbReference type="Proteomes" id="UP001151760"/>
    </source>
</evidence>
<dbReference type="Proteomes" id="UP001151760">
    <property type="component" value="Unassembled WGS sequence"/>
</dbReference>
<comment type="caution">
    <text evidence="2">The sequence shown here is derived from an EMBL/GenBank/DDBJ whole genome shotgun (WGS) entry which is preliminary data.</text>
</comment>
<organism evidence="2 3">
    <name type="scientific">Tanacetum coccineum</name>
    <dbReference type="NCBI Taxonomy" id="301880"/>
    <lineage>
        <taxon>Eukaryota</taxon>
        <taxon>Viridiplantae</taxon>
        <taxon>Streptophyta</taxon>
        <taxon>Embryophyta</taxon>
        <taxon>Tracheophyta</taxon>
        <taxon>Spermatophyta</taxon>
        <taxon>Magnoliopsida</taxon>
        <taxon>eudicotyledons</taxon>
        <taxon>Gunneridae</taxon>
        <taxon>Pentapetalae</taxon>
        <taxon>asterids</taxon>
        <taxon>campanulids</taxon>
        <taxon>Asterales</taxon>
        <taxon>Asteraceae</taxon>
        <taxon>Asteroideae</taxon>
        <taxon>Anthemideae</taxon>
        <taxon>Anthemidinae</taxon>
        <taxon>Tanacetum</taxon>
    </lineage>
</organism>
<proteinExistence type="predicted"/>
<feature type="compositionally biased region" description="Acidic residues" evidence="1">
    <location>
        <begin position="274"/>
        <end position="283"/>
    </location>
</feature>
<keyword evidence="3" id="KW-1185">Reference proteome</keyword>